<evidence type="ECO:0000313" key="6">
    <source>
        <dbReference type="WBParaSite" id="PSAMB.scaffold1912size26754.g15599.t2"/>
    </source>
</evidence>
<keyword evidence="3" id="KW-0472">Membrane</keyword>
<keyword evidence="1" id="KW-0433">Leucine-rich repeat</keyword>
<evidence type="ECO:0000256" key="1">
    <source>
        <dbReference type="ARBA" id="ARBA00022614"/>
    </source>
</evidence>
<organism evidence="5 6">
    <name type="scientific">Plectus sambesii</name>
    <dbReference type="NCBI Taxonomy" id="2011161"/>
    <lineage>
        <taxon>Eukaryota</taxon>
        <taxon>Metazoa</taxon>
        <taxon>Ecdysozoa</taxon>
        <taxon>Nematoda</taxon>
        <taxon>Chromadorea</taxon>
        <taxon>Plectida</taxon>
        <taxon>Plectina</taxon>
        <taxon>Plectoidea</taxon>
        <taxon>Plectidae</taxon>
        <taxon>Plectus</taxon>
    </lineage>
</organism>
<dbReference type="Proteomes" id="UP000887566">
    <property type="component" value="Unplaced"/>
</dbReference>
<protein>
    <submittedName>
        <fullName evidence="6">Toll-like receptor 9</fullName>
    </submittedName>
</protein>
<keyword evidence="5" id="KW-1185">Reference proteome</keyword>
<name>A0A914VHS8_9BILA</name>
<dbReference type="WBParaSite" id="PSAMB.scaffold1912size26754.g15599.t2">
    <property type="protein sequence ID" value="PSAMB.scaffold1912size26754.g15599.t2"/>
    <property type="gene ID" value="PSAMB.scaffold1912size26754.g15599"/>
</dbReference>
<dbReference type="PANTHER" id="PTHR45617">
    <property type="entry name" value="LEUCINE RICH REPEAT FAMILY PROTEIN"/>
    <property type="match status" value="1"/>
</dbReference>
<proteinExistence type="predicted"/>
<feature type="transmembrane region" description="Helical" evidence="3">
    <location>
        <begin position="278"/>
        <end position="303"/>
    </location>
</feature>
<accession>A0A914VHS8</accession>
<sequence>MSPFLFALLVGFVSRLSSSLGASTELYCRQKHGSPGHYEIHLDFLRHPDADHFANLTFTQGDMATFSLTSPSVKPTCVDLSFNRLIVWPELNCSTSVHYLNLSSNRLSQWNLATFPELRVLDLSHNSLMSVDLNALLRLPRLEVLYLHGNLIHIFSDLRRSPSLKTVILSAQDWYALNNIDFGPYPIHMLISTATAANAWRFRCSSRPDSSSVDLAQCREIFLTDIGRLSAATTCVSCYNCTEFIPAPVATTVPGTDGPSSNSSRSTSCGGGGGDGGAAFVITTILLTSVIAALVSTIVALLVKMRRLGRERTARSLYRMPERVATISKASLREVHDPVVPMLFDPSIEKFSDVHSPRVLFRRERRSFDITNIADISDIADSSVSPPTGRLRISDVRIVRAAGLVVACAQRRTATSVYYRLGTGWAGVKLPMAEHGATARSIRHFASIARSLARPLEDAVRTFDRRRPCSRP</sequence>
<dbReference type="Pfam" id="PF13855">
    <property type="entry name" value="LRR_8"/>
    <property type="match status" value="1"/>
</dbReference>
<reference evidence="6" key="1">
    <citation type="submission" date="2022-11" db="UniProtKB">
        <authorList>
            <consortium name="WormBaseParasite"/>
        </authorList>
    </citation>
    <scope>IDENTIFICATION</scope>
</reference>
<dbReference type="InterPro" id="IPR032675">
    <property type="entry name" value="LRR_dom_sf"/>
</dbReference>
<dbReference type="Gene3D" id="3.80.10.10">
    <property type="entry name" value="Ribonuclease Inhibitor"/>
    <property type="match status" value="1"/>
</dbReference>
<dbReference type="AlphaFoldDB" id="A0A914VHS8"/>
<dbReference type="PROSITE" id="PS51450">
    <property type="entry name" value="LRR"/>
    <property type="match status" value="1"/>
</dbReference>
<dbReference type="PANTHER" id="PTHR45617:SF170">
    <property type="entry name" value="MIP14966P"/>
    <property type="match status" value="1"/>
</dbReference>
<dbReference type="SUPFAM" id="SSF52075">
    <property type="entry name" value="Outer arm dynein light chain 1"/>
    <property type="match status" value="1"/>
</dbReference>
<feature type="signal peptide" evidence="4">
    <location>
        <begin position="1"/>
        <end position="21"/>
    </location>
</feature>
<keyword evidence="2" id="KW-0677">Repeat</keyword>
<keyword evidence="3" id="KW-0812">Transmembrane</keyword>
<evidence type="ECO:0000313" key="5">
    <source>
        <dbReference type="Proteomes" id="UP000887566"/>
    </source>
</evidence>
<evidence type="ECO:0000256" key="3">
    <source>
        <dbReference type="SAM" id="Phobius"/>
    </source>
</evidence>
<dbReference type="InterPro" id="IPR001611">
    <property type="entry name" value="Leu-rich_rpt"/>
</dbReference>
<keyword evidence="4" id="KW-0732">Signal</keyword>
<keyword evidence="3" id="KW-1133">Transmembrane helix</keyword>
<feature type="chain" id="PRO_5037711455" evidence="4">
    <location>
        <begin position="22"/>
        <end position="472"/>
    </location>
</feature>
<evidence type="ECO:0000256" key="4">
    <source>
        <dbReference type="SAM" id="SignalP"/>
    </source>
</evidence>
<evidence type="ECO:0000256" key="2">
    <source>
        <dbReference type="ARBA" id="ARBA00022737"/>
    </source>
</evidence>